<dbReference type="GO" id="GO:0003678">
    <property type="term" value="F:DNA helicase activity"/>
    <property type="evidence" value="ECO:0007669"/>
    <property type="project" value="UniProtKB-EC"/>
</dbReference>
<dbReference type="PANTHER" id="PTHR11070:SF48">
    <property type="entry name" value="ATP-DEPENDENT HELICASE_NUCLEASE SUBUNIT A"/>
    <property type="match status" value="1"/>
</dbReference>
<keyword evidence="15" id="KW-0175">Coiled coil</keyword>
<evidence type="ECO:0000256" key="10">
    <source>
        <dbReference type="ARBA" id="ARBA00023235"/>
    </source>
</evidence>
<dbReference type="GO" id="GO:0016787">
    <property type="term" value="F:hydrolase activity"/>
    <property type="evidence" value="ECO:0007669"/>
    <property type="project" value="UniProtKB-KW"/>
</dbReference>
<dbReference type="InterPro" id="IPR014017">
    <property type="entry name" value="DNA_helicase_UvrD-like_C"/>
</dbReference>
<dbReference type="SUPFAM" id="SSF52540">
    <property type="entry name" value="P-loop containing nucleoside triphosphate hydrolases"/>
    <property type="match status" value="1"/>
</dbReference>
<comment type="caution">
    <text evidence="19">The sequence shown here is derived from an EMBL/GenBank/DDBJ whole genome shotgun (WGS) entry which is preliminary data.</text>
</comment>
<dbReference type="Gene3D" id="3.40.50.300">
    <property type="entry name" value="P-loop containing nucleotide triphosphate hydrolases"/>
    <property type="match status" value="4"/>
</dbReference>
<name>A0ABW1IUS7_9BACL</name>
<dbReference type="InterPro" id="IPR014152">
    <property type="entry name" value="AddA"/>
</dbReference>
<feature type="domain" description="UvrD-like helicase C-terminal" evidence="18">
    <location>
        <begin position="531"/>
        <end position="832"/>
    </location>
</feature>
<evidence type="ECO:0000256" key="3">
    <source>
        <dbReference type="ARBA" id="ARBA00022763"/>
    </source>
</evidence>
<feature type="region of interest" description="Disordered" evidence="16">
    <location>
        <begin position="547"/>
        <end position="569"/>
    </location>
</feature>
<dbReference type="HAMAP" id="MF_01451">
    <property type="entry name" value="AddA"/>
    <property type="match status" value="1"/>
</dbReference>
<keyword evidence="5 13" id="KW-0347">Helicase</keyword>
<evidence type="ECO:0000256" key="13">
    <source>
        <dbReference type="HAMAP-Rule" id="MF_01451"/>
    </source>
</evidence>
<keyword evidence="4 13" id="KW-0378">Hydrolase</keyword>
<evidence type="ECO:0000259" key="17">
    <source>
        <dbReference type="PROSITE" id="PS51198"/>
    </source>
</evidence>
<keyword evidence="2 13" id="KW-0547">Nucleotide-binding</keyword>
<keyword evidence="6 13" id="KW-0269">Exonuclease</keyword>
<dbReference type="InterPro" id="IPR011604">
    <property type="entry name" value="PDDEXK-like_dom_sf"/>
</dbReference>
<accession>A0ABW1IUS7</accession>
<feature type="compositionally biased region" description="Acidic residues" evidence="16">
    <location>
        <begin position="549"/>
        <end position="566"/>
    </location>
</feature>
<dbReference type="PROSITE" id="PS51217">
    <property type="entry name" value="UVRD_HELICASE_CTER"/>
    <property type="match status" value="1"/>
</dbReference>
<evidence type="ECO:0000256" key="4">
    <source>
        <dbReference type="ARBA" id="ARBA00022801"/>
    </source>
</evidence>
<dbReference type="InterPro" id="IPR027417">
    <property type="entry name" value="P-loop_NTPase"/>
</dbReference>
<dbReference type="Proteomes" id="UP001596250">
    <property type="component" value="Unassembled WGS sequence"/>
</dbReference>
<comment type="cofactor">
    <cofactor evidence="13">
        <name>Mg(2+)</name>
        <dbReference type="ChEBI" id="CHEBI:18420"/>
    </cofactor>
</comment>
<evidence type="ECO:0000259" key="18">
    <source>
        <dbReference type="PROSITE" id="PS51217"/>
    </source>
</evidence>
<comment type="catalytic activity">
    <reaction evidence="12 13">
        <text>ATP + H2O = ADP + phosphate + H(+)</text>
        <dbReference type="Rhea" id="RHEA:13065"/>
        <dbReference type="ChEBI" id="CHEBI:15377"/>
        <dbReference type="ChEBI" id="CHEBI:15378"/>
        <dbReference type="ChEBI" id="CHEBI:30616"/>
        <dbReference type="ChEBI" id="CHEBI:43474"/>
        <dbReference type="ChEBI" id="CHEBI:456216"/>
        <dbReference type="EC" id="5.6.2.4"/>
    </reaction>
</comment>
<evidence type="ECO:0000256" key="2">
    <source>
        <dbReference type="ARBA" id="ARBA00022741"/>
    </source>
</evidence>
<dbReference type="Pfam" id="PF13361">
    <property type="entry name" value="UvrD_C"/>
    <property type="match status" value="1"/>
</dbReference>
<protein>
    <recommendedName>
        <fullName evidence="13">ATP-dependent helicase/nuclease subunit A</fullName>
        <ecNumber evidence="13">3.1.-.-</ecNumber>
        <ecNumber evidence="13">5.6.2.4</ecNumber>
    </recommendedName>
    <alternativeName>
        <fullName evidence="13">ATP-dependent helicase/nuclease AddA</fullName>
    </alternativeName>
    <alternativeName>
        <fullName evidence="13">DNA 3'-5' helicase AddA</fullName>
    </alternativeName>
</protein>
<keyword evidence="8 13" id="KW-0238">DNA-binding</keyword>
<dbReference type="InterPro" id="IPR014016">
    <property type="entry name" value="UvrD-like_ATP-bd"/>
</dbReference>
<evidence type="ECO:0000256" key="9">
    <source>
        <dbReference type="ARBA" id="ARBA00023204"/>
    </source>
</evidence>
<reference evidence="20" key="1">
    <citation type="journal article" date="2019" name="Int. J. Syst. Evol. Microbiol.">
        <title>The Global Catalogue of Microorganisms (GCM) 10K type strain sequencing project: providing services to taxonomists for standard genome sequencing and annotation.</title>
        <authorList>
            <consortium name="The Broad Institute Genomics Platform"/>
            <consortium name="The Broad Institute Genome Sequencing Center for Infectious Disease"/>
            <person name="Wu L."/>
            <person name="Ma J."/>
        </authorList>
    </citation>
    <scope>NUCLEOTIDE SEQUENCE [LARGE SCALE GENOMIC DNA]</scope>
    <source>
        <strain evidence="20">CCM 8749</strain>
    </source>
</reference>
<keyword evidence="7 13" id="KW-0067">ATP-binding</keyword>
<keyword evidence="1 13" id="KW-0540">Nuclease</keyword>
<evidence type="ECO:0000256" key="8">
    <source>
        <dbReference type="ARBA" id="ARBA00023125"/>
    </source>
</evidence>
<dbReference type="SUPFAM" id="SSF52980">
    <property type="entry name" value="Restriction endonuclease-like"/>
    <property type="match status" value="1"/>
</dbReference>
<feature type="binding site" evidence="14">
    <location>
        <begin position="33"/>
        <end position="40"/>
    </location>
    <ligand>
        <name>ATP</name>
        <dbReference type="ChEBI" id="CHEBI:30616"/>
    </ligand>
</feature>
<dbReference type="EMBL" id="JBHSQV010000185">
    <property type="protein sequence ID" value="MFC5988864.1"/>
    <property type="molecule type" value="Genomic_DNA"/>
</dbReference>
<gene>
    <name evidence="13 19" type="primary">addA</name>
    <name evidence="19" type="ORF">ACFPXP_20875</name>
</gene>
<evidence type="ECO:0000313" key="19">
    <source>
        <dbReference type="EMBL" id="MFC5988864.1"/>
    </source>
</evidence>
<dbReference type="EC" id="3.1.-.-" evidence="13"/>
<organism evidence="19 20">
    <name type="scientific">Marinicrinis lubricantis</name>
    <dbReference type="NCBI Taxonomy" id="2086470"/>
    <lineage>
        <taxon>Bacteria</taxon>
        <taxon>Bacillati</taxon>
        <taxon>Bacillota</taxon>
        <taxon>Bacilli</taxon>
        <taxon>Bacillales</taxon>
        <taxon>Paenibacillaceae</taxon>
    </lineage>
</organism>
<feature type="coiled-coil region" evidence="15">
    <location>
        <begin position="307"/>
        <end position="334"/>
    </location>
</feature>
<comment type="function">
    <text evidence="13">The heterodimer acts as both an ATP-dependent DNA helicase and an ATP-dependent, dual-direction single-stranded exonuclease. Recognizes the chi site generating a DNA molecule suitable for the initiation of homologous recombination. The AddA nuclease domain is required for chi fragment generation; this subunit has the helicase and 3' -&gt; 5' nuclease activities.</text>
</comment>
<feature type="domain" description="UvrD-like helicase ATP-binding" evidence="17">
    <location>
        <begin position="12"/>
        <end position="488"/>
    </location>
</feature>
<evidence type="ECO:0000256" key="15">
    <source>
        <dbReference type="SAM" id="Coils"/>
    </source>
</evidence>
<proteinExistence type="inferred from homology"/>
<dbReference type="EC" id="5.6.2.4" evidence="13"/>
<dbReference type="Gene3D" id="3.90.320.10">
    <property type="match status" value="1"/>
</dbReference>
<dbReference type="Pfam" id="PF12705">
    <property type="entry name" value="PDDEXK_1"/>
    <property type="match status" value="1"/>
</dbReference>
<evidence type="ECO:0000256" key="5">
    <source>
        <dbReference type="ARBA" id="ARBA00022806"/>
    </source>
</evidence>
<comment type="subunit">
    <text evidence="13">Heterodimer of AddA and AddB/RexB.</text>
</comment>
<evidence type="ECO:0000256" key="11">
    <source>
        <dbReference type="ARBA" id="ARBA00034617"/>
    </source>
</evidence>
<dbReference type="RefSeq" id="WP_379896374.1">
    <property type="nucleotide sequence ID" value="NZ_CBCSCT010000007.1"/>
</dbReference>
<comment type="catalytic activity">
    <reaction evidence="11 13">
        <text>Couples ATP hydrolysis with the unwinding of duplex DNA by translocating in the 3'-5' direction.</text>
        <dbReference type="EC" id="5.6.2.4"/>
    </reaction>
</comment>
<evidence type="ECO:0000256" key="16">
    <source>
        <dbReference type="SAM" id="MobiDB-lite"/>
    </source>
</evidence>
<dbReference type="InterPro" id="IPR000212">
    <property type="entry name" value="DNA_helicase_UvrD/REP"/>
</dbReference>
<dbReference type="PANTHER" id="PTHR11070">
    <property type="entry name" value="UVRD / RECB / PCRA DNA HELICASE FAMILY MEMBER"/>
    <property type="match status" value="1"/>
</dbReference>
<comment type="similarity">
    <text evidence="13">Belongs to the helicase family. AddA subfamily.</text>
</comment>
<dbReference type="PROSITE" id="PS51198">
    <property type="entry name" value="UVRD_HELICASE_ATP_BIND"/>
    <property type="match status" value="1"/>
</dbReference>
<keyword evidence="3 13" id="KW-0227">DNA damage</keyword>
<evidence type="ECO:0000256" key="14">
    <source>
        <dbReference type="PROSITE-ProRule" id="PRU00560"/>
    </source>
</evidence>
<evidence type="ECO:0000256" key="12">
    <source>
        <dbReference type="ARBA" id="ARBA00048988"/>
    </source>
</evidence>
<dbReference type="InterPro" id="IPR038726">
    <property type="entry name" value="PDDEXK_AddAB-type"/>
</dbReference>
<dbReference type="InterPro" id="IPR011335">
    <property type="entry name" value="Restrct_endonuc-II-like"/>
</dbReference>
<keyword evidence="20" id="KW-1185">Reference proteome</keyword>
<sequence>MTRQIPPKPAGTTWTEDQWKAIASRNSNLLVAAAAGSGKTAVLVERIIRRITDEQQPVDVDRLLVATFTKAAADEMRHRIREALERQLEQYGESEHLRKQLALIHRAHITTLHSFCLDVIRENIQDLGIDPDFRIASEAEGDLLRRETMEECFEDWYGKSDASHPFWQLVDSYSSERSDEGLYRLVERIYEYSRSHPAPNEWLRRTASAFTLEEGSSMELWIRSLLQDAHLQLSTAVDAMQAALRWTERPLGPEPYREQFMQEMEQLERLCAIAAAGDWEKLQDALQQDIFGRLKPCRGDGYDKELQDKAKGQRDEAKKRLKKLQEQLFNRTLEEYRSECVRLAPLMCTFTELVQDFAERYSTVKLERGLLDFNDLEHYCLQVLGRAGENGQLLPTKAALHYKEFFAEVLIDEYQDTNRVQESILGLISKDEPGNRFMVGDVKQSIYGFRLAEPGLFLEKYKGYGTEESSQHSDEGVRIDLSRNFRSRGEVLDGVNYIFRQLMNEGIGEIAYDQQAELVCGADYPPSDEAESPYTIECMLLEKDHAAEEESASGDADEDGLEEEAASQDSAMDLDTARLEAKMIALQIHQLVGRDRQPFMVYDRKLKGKRPVQYRDIVILMRSPQGWAPIMMEEFRQSGIPCYADLNSGYFSAGEIEIMLSLLRTINNPYQDIPLAAVLRSPIYRFTAEEMALVRAGHKTGLFYDAVIAYGESASAEDIHLQDRVRLFISDLERWRNIARGMTVAELIQDIFRRTGYLDMVGGFPGGSQRQANLQALLERAKQYEATSFRGLFRFLRFIEKILESGGDLGAARALGEQEDVVRIMSIHKSKGLEFPVVFVAGLSKQFNQQDLNQPFLMHKELGFGPKLVDTELRISYPTLPNLAIRRKLRWEMLAEEMRVLYVALTRPKEKLFLVGTVKKMEKKIEQWSHALDIDGWALPDSMLSKANSYMDWLGPVLIRHCEVQGQIQSRSNGAMDLQSDKLLKDASQWKLYFVKAQQFAEAAAAVERRTETLTESLQKAAQLQHMGSSAEPQVKARLSWAYPYAQAGMLYAKTSVTEMKRLSELQASKMFGEALEWDRAEEQVKSYRSIKSLLRRPRFKEEQKLTPAEKGTLYHAVMQHIPLDEPVSFETVEQTIRMMVEKRLMLEKQSEVIQQEKIFGFFRSEIGQRLLSSPRKYRELPFSYVLKAGEVYPEAEASMTDEPVLIQGVIDCLFETKDGLVLVDYKTDTVAASGKHRIKEKYAVQIRLYRQAIEAILSQKVVEAYLYLFDTEEVIDMREV</sequence>
<evidence type="ECO:0000313" key="20">
    <source>
        <dbReference type="Proteomes" id="UP001596250"/>
    </source>
</evidence>
<keyword evidence="9 13" id="KW-0234">DNA repair</keyword>
<dbReference type="NCBIfam" id="TIGR02785">
    <property type="entry name" value="addA_Gpos"/>
    <property type="match status" value="1"/>
</dbReference>
<keyword evidence="10 13" id="KW-0413">Isomerase</keyword>
<evidence type="ECO:0000256" key="1">
    <source>
        <dbReference type="ARBA" id="ARBA00022722"/>
    </source>
</evidence>
<evidence type="ECO:0000256" key="6">
    <source>
        <dbReference type="ARBA" id="ARBA00022839"/>
    </source>
</evidence>
<dbReference type="Pfam" id="PF00580">
    <property type="entry name" value="UvrD-helicase"/>
    <property type="match status" value="1"/>
</dbReference>
<evidence type="ECO:0000256" key="7">
    <source>
        <dbReference type="ARBA" id="ARBA00022840"/>
    </source>
</evidence>